<dbReference type="GO" id="GO:0042907">
    <property type="term" value="F:xanthine transmembrane transporter activity"/>
    <property type="evidence" value="ECO:0007669"/>
    <property type="project" value="TreeGrafter"/>
</dbReference>
<dbReference type="HOGENOM" id="CLU_017959_8_3_10"/>
<feature type="transmembrane region" description="Helical" evidence="7">
    <location>
        <begin position="137"/>
        <end position="160"/>
    </location>
</feature>
<feature type="transmembrane region" description="Helical" evidence="7">
    <location>
        <begin position="172"/>
        <end position="188"/>
    </location>
</feature>
<dbReference type="AlphaFoldDB" id="B3EJC7"/>
<comment type="subcellular location">
    <subcellularLocation>
        <location evidence="1">Membrane</location>
        <topology evidence="1">Multi-pass membrane protein</topology>
    </subcellularLocation>
</comment>
<protein>
    <submittedName>
        <fullName evidence="8">Xanthine/uracil/vitamin C permease</fullName>
    </submittedName>
</protein>
<dbReference type="Pfam" id="PF00860">
    <property type="entry name" value="Xan_ur_permease"/>
    <property type="match status" value="1"/>
</dbReference>
<evidence type="ECO:0000256" key="6">
    <source>
        <dbReference type="ARBA" id="ARBA00023136"/>
    </source>
</evidence>
<reference evidence="8" key="1">
    <citation type="submission" date="2008-06" db="EMBL/GenBank/DDBJ databases">
        <title>Complete sequence of Chlorobium phaeobacteroides BS1.</title>
        <authorList>
            <consortium name="US DOE Joint Genome Institute"/>
            <person name="Lucas S."/>
            <person name="Copeland A."/>
            <person name="Lapidus A."/>
            <person name="Glavina del Rio T."/>
            <person name="Dalin E."/>
            <person name="Tice H."/>
            <person name="Bruce D."/>
            <person name="Goodwin L."/>
            <person name="Pitluck S."/>
            <person name="Schmutz J."/>
            <person name="Larimer F."/>
            <person name="Land M."/>
            <person name="Hauser L."/>
            <person name="Kyrpides N."/>
            <person name="Ovchinnikova G."/>
            <person name="Li T."/>
            <person name="Liu Z."/>
            <person name="Zhao F."/>
            <person name="Overmann J."/>
            <person name="Bryant D.A."/>
            <person name="Richardson P."/>
        </authorList>
    </citation>
    <scope>NUCLEOTIDE SEQUENCE [LARGE SCALE GENOMIC DNA]</scope>
    <source>
        <strain evidence="8">BS1</strain>
    </source>
</reference>
<evidence type="ECO:0000256" key="3">
    <source>
        <dbReference type="ARBA" id="ARBA00022448"/>
    </source>
</evidence>
<name>B3EJC7_CHLPB</name>
<evidence type="ECO:0000256" key="1">
    <source>
        <dbReference type="ARBA" id="ARBA00004141"/>
    </source>
</evidence>
<dbReference type="PANTHER" id="PTHR42810">
    <property type="entry name" value="PURINE PERMEASE C1399.01C-RELATED"/>
    <property type="match status" value="1"/>
</dbReference>
<evidence type="ECO:0000256" key="5">
    <source>
        <dbReference type="ARBA" id="ARBA00022989"/>
    </source>
</evidence>
<feature type="transmembrane region" description="Helical" evidence="7">
    <location>
        <begin position="355"/>
        <end position="373"/>
    </location>
</feature>
<feature type="transmembrane region" description="Helical" evidence="7">
    <location>
        <begin position="245"/>
        <end position="268"/>
    </location>
</feature>
<feature type="transmembrane region" description="Helical" evidence="7">
    <location>
        <begin position="99"/>
        <end position="125"/>
    </location>
</feature>
<dbReference type="NCBIfam" id="NF037981">
    <property type="entry name" value="NCS2_1"/>
    <property type="match status" value="1"/>
</dbReference>
<dbReference type="STRING" id="331678.Cphamn1_1399"/>
<evidence type="ECO:0000256" key="4">
    <source>
        <dbReference type="ARBA" id="ARBA00022692"/>
    </source>
</evidence>
<feature type="transmembrane region" description="Helical" evidence="7">
    <location>
        <begin position="20"/>
        <end position="44"/>
    </location>
</feature>
<dbReference type="OrthoDB" id="9805749at2"/>
<feature type="transmembrane region" description="Helical" evidence="7">
    <location>
        <begin position="289"/>
        <end position="307"/>
    </location>
</feature>
<dbReference type="KEGG" id="cpb:Cphamn1_1399"/>
<feature type="transmembrane region" description="Helical" evidence="7">
    <location>
        <begin position="195"/>
        <end position="214"/>
    </location>
</feature>
<feature type="transmembrane region" description="Helical" evidence="7">
    <location>
        <begin position="327"/>
        <end position="348"/>
    </location>
</feature>
<evidence type="ECO:0000313" key="8">
    <source>
        <dbReference type="EMBL" id="ACE04327.1"/>
    </source>
</evidence>
<comment type="similarity">
    <text evidence="2">Belongs to the nucleobase:cation symporter-2 (NCS2) (TC 2.A.40) family.</text>
</comment>
<gene>
    <name evidence="8" type="ordered locus">Cphamn1_1399</name>
</gene>
<keyword evidence="5 7" id="KW-1133">Transmembrane helix</keyword>
<dbReference type="EMBL" id="CP001101">
    <property type="protein sequence ID" value="ACE04327.1"/>
    <property type="molecule type" value="Genomic_DNA"/>
</dbReference>
<accession>B3EJC7</accession>
<dbReference type="InterPro" id="IPR006043">
    <property type="entry name" value="NCS2"/>
</dbReference>
<keyword evidence="6 7" id="KW-0472">Membrane</keyword>
<organism evidence="8">
    <name type="scientific">Chlorobium phaeobacteroides (strain BS1)</name>
    <dbReference type="NCBI Taxonomy" id="331678"/>
    <lineage>
        <taxon>Bacteria</taxon>
        <taxon>Pseudomonadati</taxon>
        <taxon>Chlorobiota</taxon>
        <taxon>Chlorobiia</taxon>
        <taxon>Chlorobiales</taxon>
        <taxon>Chlorobiaceae</taxon>
        <taxon>Chlorobium/Pelodictyon group</taxon>
        <taxon>Chlorobium</taxon>
    </lineage>
</organism>
<dbReference type="eggNOG" id="COG2233">
    <property type="taxonomic scope" value="Bacteria"/>
</dbReference>
<evidence type="ECO:0000256" key="7">
    <source>
        <dbReference type="SAM" id="Phobius"/>
    </source>
</evidence>
<keyword evidence="3" id="KW-0813">Transport</keyword>
<evidence type="ECO:0000256" key="2">
    <source>
        <dbReference type="ARBA" id="ARBA00008821"/>
    </source>
</evidence>
<sequence length="450" mass="48393">MSENNRNLEYGVNDVPPAGHLVMLSIQHVLLMFVSVALPVIFAGQMSESAEFAATLVTFSMIASGLGSILQSVGLPFIGSGYLCPNVCGPSYFSVSLSAAWIGGLPLMRGMIMIAGLIEMVLAPVVQKLKHVFPKFIVGLVVAMVGVSVINMSVTSLFGLEYKGDALRSEDILIGFTSLMVMVLSNLWGKGFMKIYCLLTGMFAGWIFACILEPEYLLSLAKVSQTPFFALPVIGPQFHDIRFDFGLLIPFVVISISGSLKSFGNLLAAQKISEPARQSVDFVPIRKGLLADGFSTFLAGLLGGMAVDTSSSNIGLAGSTRVLSRWIGVTAGIIFIVLAFCPRLTVVLTLMPKPVLGASIIFAGCFMICTGLLEMFGEEWDSRKTFVVGISLIFGLSTAFLPELYARAPVMITMFFTDPLPTTTVLAVILHQVLNLDLLAARLMRKKVDA</sequence>
<dbReference type="GO" id="GO:0005886">
    <property type="term" value="C:plasma membrane"/>
    <property type="evidence" value="ECO:0007669"/>
    <property type="project" value="TreeGrafter"/>
</dbReference>
<feature type="transmembrane region" description="Helical" evidence="7">
    <location>
        <begin position="56"/>
        <end position="79"/>
    </location>
</feature>
<keyword evidence="4 7" id="KW-0812">Transmembrane</keyword>
<proteinExistence type="inferred from homology"/>
<feature type="transmembrane region" description="Helical" evidence="7">
    <location>
        <begin position="385"/>
        <end position="406"/>
    </location>
</feature>
<dbReference type="PANTHER" id="PTHR42810:SF2">
    <property type="entry name" value="PURINE PERMEASE C1399.01C-RELATED"/>
    <property type="match status" value="1"/>
</dbReference>